<keyword evidence="1" id="KW-0472">Membrane</keyword>
<dbReference type="STRING" id="280871.TL10_01310"/>
<proteinExistence type="predicted"/>
<dbReference type="RefSeq" id="WP_020099126.1">
    <property type="nucleotide sequence ID" value="NZ_BAAARC010000011.1"/>
</dbReference>
<evidence type="ECO:0000313" key="3">
    <source>
        <dbReference type="Proteomes" id="UP000032221"/>
    </source>
</evidence>
<gene>
    <name evidence="2" type="ORF">TL10_01310</name>
</gene>
<keyword evidence="3" id="KW-1185">Reference proteome</keyword>
<name>A0A0D1JBC9_9MYCO</name>
<dbReference type="GeneID" id="76729161"/>
<accession>A0A0D1JBC9</accession>
<organism evidence="2 3">
    <name type="scientific">Mycolicibacterium llatzerense</name>
    <dbReference type="NCBI Taxonomy" id="280871"/>
    <lineage>
        <taxon>Bacteria</taxon>
        <taxon>Bacillati</taxon>
        <taxon>Actinomycetota</taxon>
        <taxon>Actinomycetes</taxon>
        <taxon>Mycobacteriales</taxon>
        <taxon>Mycobacteriaceae</taxon>
        <taxon>Mycolicibacterium</taxon>
    </lineage>
</organism>
<feature type="transmembrane region" description="Helical" evidence="1">
    <location>
        <begin position="6"/>
        <end position="25"/>
    </location>
</feature>
<dbReference type="PATRIC" id="fig|280871.6.peg.263"/>
<keyword evidence="1" id="KW-1133">Transmembrane helix</keyword>
<sequence>MNYANAIGLVLCLVIALFLVAALLFPERF</sequence>
<dbReference type="Proteomes" id="UP000032221">
    <property type="component" value="Unassembled WGS sequence"/>
</dbReference>
<dbReference type="AlphaFoldDB" id="A0A0D1JBC9"/>
<dbReference type="EMBL" id="JXST01000001">
    <property type="protein sequence ID" value="KIU18898.1"/>
    <property type="molecule type" value="Genomic_DNA"/>
</dbReference>
<keyword evidence="1" id="KW-0812">Transmembrane</keyword>
<comment type="caution">
    <text evidence="2">The sequence shown here is derived from an EMBL/GenBank/DDBJ whole genome shotgun (WGS) entry which is preliminary data.</text>
</comment>
<evidence type="ECO:0000313" key="2">
    <source>
        <dbReference type="EMBL" id="KIU18898.1"/>
    </source>
</evidence>
<evidence type="ECO:0000256" key="1">
    <source>
        <dbReference type="SAM" id="Phobius"/>
    </source>
</evidence>
<protein>
    <submittedName>
        <fullName evidence="2">ATPase</fullName>
    </submittedName>
</protein>
<reference evidence="2 3" key="1">
    <citation type="submission" date="2015-01" db="EMBL/GenBank/DDBJ databases">
        <title>Genome sequence of Mycobacterium llatzerense and Mycobacterium immunogenum recovered from brain abscess.</title>
        <authorList>
            <person name="Greninger A.L."/>
            <person name="Langelier C."/>
            <person name="Cunningham G."/>
            <person name="Chiu C.Y."/>
            <person name="Miller S."/>
        </authorList>
    </citation>
    <scope>NUCLEOTIDE SEQUENCE [LARGE SCALE GENOMIC DNA]</scope>
    <source>
        <strain evidence="2 3">CLUC14</strain>
    </source>
</reference>